<feature type="transmembrane region" description="Helical" evidence="1">
    <location>
        <begin position="52"/>
        <end position="69"/>
    </location>
</feature>
<keyword evidence="1" id="KW-1133">Transmembrane helix</keyword>
<gene>
    <name evidence="2" type="ORF">HY730_01280</name>
</gene>
<accession>A0A933GLJ5</accession>
<feature type="transmembrane region" description="Helical" evidence="1">
    <location>
        <begin position="20"/>
        <end position="40"/>
    </location>
</feature>
<comment type="caution">
    <text evidence="2">The sequence shown here is derived from an EMBL/GenBank/DDBJ whole genome shotgun (WGS) entry which is preliminary data.</text>
</comment>
<dbReference type="AlphaFoldDB" id="A0A933GLJ5"/>
<keyword evidence="1" id="KW-0472">Membrane</keyword>
<proteinExistence type="predicted"/>
<organism evidence="2 3">
    <name type="scientific">Tectimicrobiota bacterium</name>
    <dbReference type="NCBI Taxonomy" id="2528274"/>
    <lineage>
        <taxon>Bacteria</taxon>
        <taxon>Pseudomonadati</taxon>
        <taxon>Nitrospinota/Tectimicrobiota group</taxon>
        <taxon>Candidatus Tectimicrobiota</taxon>
    </lineage>
</organism>
<protein>
    <submittedName>
        <fullName evidence="2">Uncharacterized protein</fullName>
    </submittedName>
</protein>
<reference evidence="2" key="1">
    <citation type="submission" date="2020-07" db="EMBL/GenBank/DDBJ databases">
        <title>Huge and variable diversity of episymbiotic CPR bacteria and DPANN archaea in groundwater ecosystems.</title>
        <authorList>
            <person name="He C.Y."/>
            <person name="Keren R."/>
            <person name="Whittaker M."/>
            <person name="Farag I.F."/>
            <person name="Doudna J."/>
            <person name="Cate J.H.D."/>
            <person name="Banfield J.F."/>
        </authorList>
    </citation>
    <scope>NUCLEOTIDE SEQUENCE</scope>
    <source>
        <strain evidence="2">NC_groundwater_1482_Ag_S-0.65um_47_24</strain>
    </source>
</reference>
<dbReference type="EMBL" id="JACQWF010000060">
    <property type="protein sequence ID" value="MBI4594994.1"/>
    <property type="molecule type" value="Genomic_DNA"/>
</dbReference>
<evidence type="ECO:0000313" key="3">
    <source>
        <dbReference type="Proteomes" id="UP000772181"/>
    </source>
</evidence>
<keyword evidence="1" id="KW-0812">Transmembrane</keyword>
<name>A0A933GLJ5_UNCTE</name>
<sequence length="95" mass="11141">MGRAVDRADSSWRSLSFAPYLTKVVLYKILAYCLLLFLVIKNVERFDQARKMIYVVIFMGVFQAVYGLIDFFTGHSYIFFYQKVFNVRLVTGTFI</sequence>
<dbReference type="Proteomes" id="UP000772181">
    <property type="component" value="Unassembled WGS sequence"/>
</dbReference>
<feature type="non-terminal residue" evidence="2">
    <location>
        <position position="95"/>
    </location>
</feature>
<evidence type="ECO:0000256" key="1">
    <source>
        <dbReference type="SAM" id="Phobius"/>
    </source>
</evidence>
<evidence type="ECO:0000313" key="2">
    <source>
        <dbReference type="EMBL" id="MBI4594994.1"/>
    </source>
</evidence>